<organism evidence="1 2">
    <name type="scientific">Actinospica acidithermotolerans</name>
    <dbReference type="NCBI Taxonomy" id="2828514"/>
    <lineage>
        <taxon>Bacteria</taxon>
        <taxon>Bacillati</taxon>
        <taxon>Actinomycetota</taxon>
        <taxon>Actinomycetes</taxon>
        <taxon>Catenulisporales</taxon>
        <taxon>Actinospicaceae</taxon>
        <taxon>Actinospica</taxon>
    </lineage>
</organism>
<dbReference type="Proteomes" id="UP000676325">
    <property type="component" value="Unassembled WGS sequence"/>
</dbReference>
<dbReference type="InterPro" id="IPR016888">
    <property type="entry name" value="UCP028498"/>
</dbReference>
<proteinExistence type="predicted"/>
<evidence type="ECO:0000313" key="2">
    <source>
        <dbReference type="Proteomes" id="UP000676325"/>
    </source>
</evidence>
<dbReference type="Pfam" id="PF10012">
    <property type="entry name" value="DUF2255"/>
    <property type="match status" value="1"/>
</dbReference>
<name>A0A941EA43_9ACTN</name>
<gene>
    <name evidence="1" type="ORF">KDK95_10395</name>
</gene>
<dbReference type="AlphaFoldDB" id="A0A941EA43"/>
<protein>
    <submittedName>
        <fullName evidence="1">DUF2255 family protein</fullName>
    </submittedName>
</protein>
<sequence>MTTTAWSGRDLAEIERRDELEVAPRRSDGSFSRPRTVWAVRVDDDVYIRSVRGREGAWYRTTRARHEGHIATGTVDRDVAFTDVENAEGLEERIDAVYRAKYARYSGPVASITAAEARATTMRLTPQ</sequence>
<reference evidence="1" key="1">
    <citation type="submission" date="2021-04" db="EMBL/GenBank/DDBJ databases">
        <title>Genome based classification of Actinospica acidithermotolerans sp. nov., an actinobacterium isolated from an Indonesian hot spring.</title>
        <authorList>
            <person name="Kusuma A.B."/>
            <person name="Putra K.E."/>
            <person name="Nafisah S."/>
            <person name="Loh J."/>
            <person name="Nouioui I."/>
            <person name="Goodfellow M."/>
        </authorList>
    </citation>
    <scope>NUCLEOTIDE SEQUENCE</scope>
    <source>
        <strain evidence="1">MGRD01-02</strain>
    </source>
</reference>
<comment type="caution">
    <text evidence="1">The sequence shown here is derived from an EMBL/GenBank/DDBJ whole genome shotgun (WGS) entry which is preliminary data.</text>
</comment>
<accession>A0A941EA43</accession>
<evidence type="ECO:0000313" key="1">
    <source>
        <dbReference type="EMBL" id="MBR7826713.1"/>
    </source>
</evidence>
<dbReference type="EMBL" id="JAGSOH010000021">
    <property type="protein sequence ID" value="MBR7826713.1"/>
    <property type="molecule type" value="Genomic_DNA"/>
</dbReference>
<dbReference type="RefSeq" id="WP_212517859.1">
    <property type="nucleotide sequence ID" value="NZ_JAGSOH010000021.1"/>
</dbReference>
<keyword evidence="2" id="KW-1185">Reference proteome</keyword>